<proteinExistence type="predicted"/>
<feature type="signal peptide" evidence="1">
    <location>
        <begin position="1"/>
        <end position="19"/>
    </location>
</feature>
<dbReference type="CDD" id="cd12820">
    <property type="entry name" value="LbR_YadA-like"/>
    <property type="match status" value="1"/>
</dbReference>
<dbReference type="InterPro" id="IPR011049">
    <property type="entry name" value="Serralysin-like_metalloprot_C"/>
</dbReference>
<dbReference type="Gene3D" id="2.150.10.10">
    <property type="entry name" value="Serralysin-like metalloprotease, C-terminal"/>
    <property type="match status" value="1"/>
</dbReference>
<keyword evidence="1" id="KW-0732">Signal</keyword>
<protein>
    <recommendedName>
        <fullName evidence="4">Trimeric autotransporter adhesin YadA-like head domain-containing protein</fullName>
    </recommendedName>
</protein>
<accession>A0A2T1N9G6</accession>
<dbReference type="RefSeq" id="WP_106463638.1">
    <property type="nucleotide sequence ID" value="NZ_PXOQ01000009.1"/>
</dbReference>
<evidence type="ECO:0000256" key="1">
    <source>
        <dbReference type="SAM" id="SignalP"/>
    </source>
</evidence>
<evidence type="ECO:0000313" key="3">
    <source>
        <dbReference type="Proteomes" id="UP000238426"/>
    </source>
</evidence>
<gene>
    <name evidence="2" type="ORF">C7H52_09370</name>
</gene>
<evidence type="ECO:0000313" key="2">
    <source>
        <dbReference type="EMBL" id="PSG88499.1"/>
    </source>
</evidence>
<dbReference type="Proteomes" id="UP000238426">
    <property type="component" value="Unassembled WGS sequence"/>
</dbReference>
<dbReference type="SUPFAM" id="SSF101967">
    <property type="entry name" value="Adhesin YadA, collagen-binding domain"/>
    <property type="match status" value="1"/>
</dbReference>
<name>A0A2T1N9G6_9FLAO</name>
<reference evidence="2 3" key="1">
    <citation type="submission" date="2018-03" db="EMBL/GenBank/DDBJ databases">
        <title>Mesoflavibacter sp. HG37 and Mesoflavibacter sp. HG96 sp.nov., two marine bacteria isolated from seawater of Western Pacific Ocean.</title>
        <authorList>
            <person name="Cheng H."/>
            <person name="Wu Y.-H."/>
            <person name="Guo L.-L."/>
            <person name="Xu X.-W."/>
        </authorList>
    </citation>
    <scope>NUCLEOTIDE SEQUENCE [LARGE SCALE GENOMIC DNA]</scope>
    <source>
        <strain evidence="2 3">KCTC 32269</strain>
    </source>
</reference>
<evidence type="ECO:0008006" key="4">
    <source>
        <dbReference type="Google" id="ProtNLM"/>
    </source>
</evidence>
<dbReference type="OrthoDB" id="1247310at2"/>
<organism evidence="2 3">
    <name type="scientific">Aurantibacter aestuarii</name>
    <dbReference type="NCBI Taxonomy" id="1266046"/>
    <lineage>
        <taxon>Bacteria</taxon>
        <taxon>Pseudomonadati</taxon>
        <taxon>Bacteroidota</taxon>
        <taxon>Flavobacteriia</taxon>
        <taxon>Flavobacteriales</taxon>
        <taxon>Flavobacteriaceae</taxon>
        <taxon>Aurantibacter</taxon>
    </lineage>
</organism>
<sequence>MKSNLLILIFSLSSLICLSQVGIGTTTPDPSAILDITSTDKGVLVPRVSLNDVTDISVATATIPNPTDGLLVWNTNASTIGGTGIGFYYFLGTRWLPITKQNNTLDQAYDETGAGAGRIITADAGAVKIAGTDGFFVTGTFGSGTTIEESGAGTRMFFNPRKAAFRAGFVNGAQWNDANVGNYSFAANRNNIASGAMSFAVNDGNIASGNNSASFGRDNISSGLTSFSTGAGNTAFGENSFVGGSGSSALGNNSVAFGQSNVANSFTEVVLGNYATIGTLSNVNSNTQFFSTDRALAIGIGTSTTTRKNALEVFKDGRVRINEAYTLPTTDGNNGQTLVTDGAGNVSWRDANNSAIVSLTLFATNTTYNLTSSTTTLIPGVESGIVPSIYDTNGNLQVKLVIRYTASTGTSQFRLRARDGVNTIFPITFTDAKTFTGTTTGGIAQSGWLNWNAGNITPYELALQATTTGNFTIENVYLLVRAQ</sequence>
<dbReference type="EMBL" id="PXOQ01000009">
    <property type="protein sequence ID" value="PSG88499.1"/>
    <property type="molecule type" value="Genomic_DNA"/>
</dbReference>
<keyword evidence="3" id="KW-1185">Reference proteome</keyword>
<comment type="caution">
    <text evidence="2">The sequence shown here is derived from an EMBL/GenBank/DDBJ whole genome shotgun (WGS) entry which is preliminary data.</text>
</comment>
<dbReference type="AlphaFoldDB" id="A0A2T1N9G6"/>
<feature type="chain" id="PRO_5015393647" description="Trimeric autotransporter adhesin YadA-like head domain-containing protein" evidence="1">
    <location>
        <begin position="20"/>
        <end position="483"/>
    </location>
</feature>